<evidence type="ECO:0000259" key="7">
    <source>
        <dbReference type="Pfam" id="PF25944"/>
    </source>
</evidence>
<feature type="domain" description="Multidrug resistance protein MdtA-like alpha-helical hairpin" evidence="5">
    <location>
        <begin position="104"/>
        <end position="171"/>
    </location>
</feature>
<dbReference type="GO" id="GO:0046677">
    <property type="term" value="P:response to antibiotic"/>
    <property type="evidence" value="ECO:0007669"/>
    <property type="project" value="TreeGrafter"/>
</dbReference>
<feature type="chain" id="PRO_5039940160" evidence="4">
    <location>
        <begin position="19"/>
        <end position="371"/>
    </location>
</feature>
<dbReference type="FunFam" id="2.40.420.20:FF:000001">
    <property type="entry name" value="Efflux RND transporter periplasmic adaptor subunit"/>
    <property type="match status" value="1"/>
</dbReference>
<sequence>MAKLAKILILGVSLVGLAACGDDAGQQNAQTQTPPSVVVKTVEAQDVSTTIEYVGKTAASQQVDVRARVNGTLLVRPFREGTNVKAGELLFSIDPAEFEANVALAKAEVAKAEANVVETRANRERYKVLVKRQAASQAKLDEAEALYQNAVAQREGAKAQLQKAALDLDYTQIASPLDGRAGLAKVDEGNLIGPDSGILVSVIKLDPVNVLFSISEREYLGFATQGRGQAQAAFTPRIRLADDTIYLHDGEIDLIDNKVDPATGTINIRLRFPNPDELLFPGQFVNVILVSSNPVQKVVAPQAAVQENQSGAFVLVVDQENKVTSRPIQTGETFGASVVVEEGLAAGERIVVEGIQKVRPGAAVTPVESGS</sequence>
<keyword evidence="10" id="KW-1185">Reference proteome</keyword>
<evidence type="ECO:0000313" key="10">
    <source>
        <dbReference type="Proteomes" id="UP001060336"/>
    </source>
</evidence>
<proteinExistence type="inferred from homology"/>
<dbReference type="KEGG" id="naci:NUH88_05745"/>
<dbReference type="InterPro" id="IPR058625">
    <property type="entry name" value="MdtA-like_BSH"/>
</dbReference>
<reference evidence="9" key="1">
    <citation type="submission" date="2022-08" db="EMBL/GenBank/DDBJ databases">
        <title>Nisaea acidiphila sp. nov., isolated from a marine algal debris and emended description of the genus Nisaea Urios et al. 2008.</title>
        <authorList>
            <person name="Kwon K."/>
        </authorList>
    </citation>
    <scope>NUCLEOTIDE SEQUENCE</scope>
    <source>
        <strain evidence="9">MEBiC11861</strain>
    </source>
</reference>
<dbReference type="PROSITE" id="PS51257">
    <property type="entry name" value="PROKAR_LIPOPROTEIN"/>
    <property type="match status" value="1"/>
</dbReference>
<accession>A0A9J7AV37</accession>
<keyword evidence="3" id="KW-0175">Coiled coil</keyword>
<evidence type="ECO:0000256" key="4">
    <source>
        <dbReference type="SAM" id="SignalP"/>
    </source>
</evidence>
<organism evidence="9 10">
    <name type="scientific">Nisaea acidiphila</name>
    <dbReference type="NCBI Taxonomy" id="1862145"/>
    <lineage>
        <taxon>Bacteria</taxon>
        <taxon>Pseudomonadati</taxon>
        <taxon>Pseudomonadota</taxon>
        <taxon>Alphaproteobacteria</taxon>
        <taxon>Rhodospirillales</taxon>
        <taxon>Thalassobaculaceae</taxon>
        <taxon>Nisaea</taxon>
    </lineage>
</organism>
<evidence type="ECO:0000259" key="6">
    <source>
        <dbReference type="Pfam" id="PF25917"/>
    </source>
</evidence>
<dbReference type="EMBL" id="CP102480">
    <property type="protein sequence ID" value="UUX51192.1"/>
    <property type="molecule type" value="Genomic_DNA"/>
</dbReference>
<dbReference type="NCBIfam" id="TIGR01730">
    <property type="entry name" value="RND_mfp"/>
    <property type="match status" value="1"/>
</dbReference>
<feature type="coiled-coil region" evidence="3">
    <location>
        <begin position="102"/>
        <end position="167"/>
    </location>
</feature>
<evidence type="ECO:0000259" key="8">
    <source>
        <dbReference type="Pfam" id="PF25967"/>
    </source>
</evidence>
<dbReference type="Gene3D" id="2.40.50.100">
    <property type="match status" value="1"/>
</dbReference>
<evidence type="ECO:0000259" key="5">
    <source>
        <dbReference type="Pfam" id="PF25876"/>
    </source>
</evidence>
<dbReference type="InterPro" id="IPR058627">
    <property type="entry name" value="MdtA-like_C"/>
</dbReference>
<dbReference type="GO" id="GO:0005886">
    <property type="term" value="C:plasma membrane"/>
    <property type="evidence" value="ECO:0007669"/>
    <property type="project" value="TreeGrafter"/>
</dbReference>
<protein>
    <submittedName>
        <fullName evidence="9">Efflux RND transporter periplasmic adaptor subunit</fullName>
    </submittedName>
</protein>
<dbReference type="Gene3D" id="1.10.287.470">
    <property type="entry name" value="Helix hairpin bin"/>
    <property type="match status" value="1"/>
</dbReference>
<dbReference type="Pfam" id="PF25917">
    <property type="entry name" value="BSH_RND"/>
    <property type="match status" value="1"/>
</dbReference>
<feature type="domain" description="Multidrug resistance protein MdtA-like C-terminal permuted SH3" evidence="8">
    <location>
        <begin position="298"/>
        <end position="357"/>
    </location>
</feature>
<feature type="domain" description="Multidrug resistance protein MdtA-like beta-barrel" evidence="7">
    <location>
        <begin position="207"/>
        <end position="289"/>
    </location>
</feature>
<name>A0A9J7AV37_9PROT</name>
<feature type="domain" description="Multidrug resistance protein MdtA-like barrel-sandwich hybrid" evidence="6">
    <location>
        <begin position="62"/>
        <end position="192"/>
    </location>
</feature>
<dbReference type="PANTHER" id="PTHR30158">
    <property type="entry name" value="ACRA/E-RELATED COMPONENT OF DRUG EFFLUX TRANSPORTER"/>
    <property type="match status" value="1"/>
</dbReference>
<dbReference type="Proteomes" id="UP001060336">
    <property type="component" value="Chromosome"/>
</dbReference>
<evidence type="ECO:0000313" key="9">
    <source>
        <dbReference type="EMBL" id="UUX51192.1"/>
    </source>
</evidence>
<dbReference type="InterPro" id="IPR058624">
    <property type="entry name" value="MdtA-like_HH"/>
</dbReference>
<evidence type="ECO:0000256" key="2">
    <source>
        <dbReference type="ARBA" id="ARBA00009477"/>
    </source>
</evidence>
<keyword evidence="4" id="KW-0732">Signal</keyword>
<dbReference type="Pfam" id="PF25967">
    <property type="entry name" value="RND-MFP_C"/>
    <property type="match status" value="1"/>
</dbReference>
<dbReference type="Gene3D" id="2.40.420.20">
    <property type="match status" value="1"/>
</dbReference>
<dbReference type="AlphaFoldDB" id="A0A9J7AV37"/>
<evidence type="ECO:0000256" key="3">
    <source>
        <dbReference type="SAM" id="Coils"/>
    </source>
</evidence>
<gene>
    <name evidence="9" type="ORF">NUH88_05745</name>
</gene>
<comment type="similarity">
    <text evidence="2">Belongs to the membrane fusion protein (MFP) (TC 8.A.1) family.</text>
</comment>
<dbReference type="RefSeq" id="WP_257770539.1">
    <property type="nucleotide sequence ID" value="NZ_CP102480.1"/>
</dbReference>
<dbReference type="InterPro" id="IPR058626">
    <property type="entry name" value="MdtA-like_b-barrel"/>
</dbReference>
<dbReference type="Pfam" id="PF25876">
    <property type="entry name" value="HH_MFP_RND"/>
    <property type="match status" value="1"/>
</dbReference>
<comment type="subcellular location">
    <subcellularLocation>
        <location evidence="1">Cell envelope</location>
    </subcellularLocation>
</comment>
<evidence type="ECO:0000256" key="1">
    <source>
        <dbReference type="ARBA" id="ARBA00004196"/>
    </source>
</evidence>
<feature type="signal peptide" evidence="4">
    <location>
        <begin position="1"/>
        <end position="18"/>
    </location>
</feature>
<dbReference type="SUPFAM" id="SSF111369">
    <property type="entry name" value="HlyD-like secretion proteins"/>
    <property type="match status" value="1"/>
</dbReference>
<dbReference type="Gene3D" id="2.40.30.170">
    <property type="match status" value="1"/>
</dbReference>
<dbReference type="GO" id="GO:0030313">
    <property type="term" value="C:cell envelope"/>
    <property type="evidence" value="ECO:0007669"/>
    <property type="project" value="UniProtKB-SubCell"/>
</dbReference>
<dbReference type="InterPro" id="IPR006143">
    <property type="entry name" value="RND_pump_MFP"/>
</dbReference>
<dbReference type="GO" id="GO:0022857">
    <property type="term" value="F:transmembrane transporter activity"/>
    <property type="evidence" value="ECO:0007669"/>
    <property type="project" value="InterPro"/>
</dbReference>
<dbReference type="Pfam" id="PF25944">
    <property type="entry name" value="Beta-barrel_RND"/>
    <property type="match status" value="1"/>
</dbReference>